<gene>
    <name evidence="1" type="ORF">SAMN06265182_0430</name>
</gene>
<dbReference type="RefSeq" id="WP_096999617.1">
    <property type="nucleotide sequence ID" value="NZ_OBEI01000001.1"/>
</dbReference>
<reference evidence="2" key="1">
    <citation type="submission" date="2017-09" db="EMBL/GenBank/DDBJ databases">
        <authorList>
            <person name="Varghese N."/>
            <person name="Submissions S."/>
        </authorList>
    </citation>
    <scope>NUCLEOTIDE SEQUENCE [LARGE SCALE GENOMIC DNA]</scope>
    <source>
        <strain evidence="2">DSM 15103</strain>
    </source>
</reference>
<dbReference type="Gene3D" id="1.10.510.10">
    <property type="entry name" value="Transferase(Phosphotransferase) domain 1"/>
    <property type="match status" value="1"/>
</dbReference>
<dbReference type="GO" id="GO:0004674">
    <property type="term" value="F:protein serine/threonine kinase activity"/>
    <property type="evidence" value="ECO:0007669"/>
    <property type="project" value="UniProtKB-KW"/>
</dbReference>
<organism evidence="1 2">
    <name type="scientific">Persephonella hydrogeniphila</name>
    <dbReference type="NCBI Taxonomy" id="198703"/>
    <lineage>
        <taxon>Bacteria</taxon>
        <taxon>Pseudomonadati</taxon>
        <taxon>Aquificota</taxon>
        <taxon>Aquificia</taxon>
        <taxon>Aquificales</taxon>
        <taxon>Hydrogenothermaceae</taxon>
        <taxon>Persephonella</taxon>
    </lineage>
</organism>
<protein>
    <submittedName>
        <fullName evidence="1">Putative serine/threonine protein kinase</fullName>
    </submittedName>
</protein>
<evidence type="ECO:0000313" key="2">
    <source>
        <dbReference type="Proteomes" id="UP000219036"/>
    </source>
</evidence>
<dbReference type="OrthoDB" id="12921at2"/>
<evidence type="ECO:0000313" key="1">
    <source>
        <dbReference type="EMBL" id="SNZ03638.1"/>
    </source>
</evidence>
<dbReference type="InterPro" id="IPR011009">
    <property type="entry name" value="Kinase-like_dom_sf"/>
</dbReference>
<keyword evidence="1" id="KW-0418">Kinase</keyword>
<keyword evidence="1" id="KW-0723">Serine/threonine-protein kinase</keyword>
<keyword evidence="2" id="KW-1185">Reference proteome</keyword>
<name>A0A285N2U4_9AQUI</name>
<dbReference type="SUPFAM" id="SSF56112">
    <property type="entry name" value="Protein kinase-like (PK-like)"/>
    <property type="match status" value="1"/>
</dbReference>
<keyword evidence="1" id="KW-0808">Transferase</keyword>
<sequence length="200" mass="23296">MKFDDIKDKIKDLQLVGKGWRGIVYKGIYNGKKVAFKVASKKEFIPNIKKESKVLKIVNKEGIGGKIVLEGDDFIAYEFIEGEPLIKVINRNNGKVIISQLLKQARILDKLGINKEEFHRPYKNVLIDKNLKVHLIDFERAKQGKNIQNVNQLIQFILTKGHEYLPEFNREKLIELAKKYKKEKTDENFRKILDFLGIKD</sequence>
<dbReference type="Proteomes" id="UP000219036">
    <property type="component" value="Unassembled WGS sequence"/>
</dbReference>
<dbReference type="AlphaFoldDB" id="A0A285N2U4"/>
<dbReference type="EMBL" id="OBEI01000001">
    <property type="protein sequence ID" value="SNZ03638.1"/>
    <property type="molecule type" value="Genomic_DNA"/>
</dbReference>
<accession>A0A285N2U4</accession>
<proteinExistence type="predicted"/>